<dbReference type="Proteomes" id="UP000752171">
    <property type="component" value="Unassembled WGS sequence"/>
</dbReference>
<feature type="domain" description="Ig-like" evidence="3">
    <location>
        <begin position="130"/>
        <end position="203"/>
    </location>
</feature>
<dbReference type="SMART" id="SM00409">
    <property type="entry name" value="IG"/>
    <property type="match status" value="2"/>
</dbReference>
<dbReference type="Pfam" id="PF13927">
    <property type="entry name" value="Ig_3"/>
    <property type="match status" value="1"/>
</dbReference>
<evidence type="ECO:0000256" key="2">
    <source>
        <dbReference type="SAM" id="Phobius"/>
    </source>
</evidence>
<dbReference type="SMART" id="SM00408">
    <property type="entry name" value="IGc2"/>
    <property type="match status" value="2"/>
</dbReference>
<dbReference type="InterPro" id="IPR003599">
    <property type="entry name" value="Ig_sub"/>
</dbReference>
<dbReference type="Gene3D" id="2.60.40.10">
    <property type="entry name" value="Immunoglobulins"/>
    <property type="match status" value="2"/>
</dbReference>
<gene>
    <name evidence="4" type="primary">HMCN1</name>
    <name evidence="4" type="ORF">AMEX_G1137</name>
</gene>
<proteinExistence type="predicted"/>
<dbReference type="SUPFAM" id="SSF48726">
    <property type="entry name" value="Immunoglobulin"/>
    <property type="match status" value="2"/>
</dbReference>
<keyword evidence="2" id="KW-1133">Transmembrane helix</keyword>
<evidence type="ECO:0000256" key="1">
    <source>
        <dbReference type="ARBA" id="ARBA00023319"/>
    </source>
</evidence>
<dbReference type="GO" id="GO:0007156">
    <property type="term" value="P:homophilic cell adhesion via plasma membrane adhesion molecules"/>
    <property type="evidence" value="ECO:0007669"/>
    <property type="project" value="TreeGrafter"/>
</dbReference>
<dbReference type="OrthoDB" id="10026202at2759"/>
<dbReference type="GO" id="GO:0030424">
    <property type="term" value="C:axon"/>
    <property type="evidence" value="ECO:0007669"/>
    <property type="project" value="TreeGrafter"/>
</dbReference>
<name>A0A8T2MEI9_ASTMX</name>
<dbReference type="GO" id="GO:0007411">
    <property type="term" value="P:axon guidance"/>
    <property type="evidence" value="ECO:0007669"/>
    <property type="project" value="TreeGrafter"/>
</dbReference>
<organism evidence="4 5">
    <name type="scientific">Astyanax mexicanus</name>
    <name type="common">Blind cave fish</name>
    <name type="synonym">Astyanax fasciatus mexicanus</name>
    <dbReference type="NCBI Taxonomy" id="7994"/>
    <lineage>
        <taxon>Eukaryota</taxon>
        <taxon>Metazoa</taxon>
        <taxon>Chordata</taxon>
        <taxon>Craniata</taxon>
        <taxon>Vertebrata</taxon>
        <taxon>Euteleostomi</taxon>
        <taxon>Actinopterygii</taxon>
        <taxon>Neopterygii</taxon>
        <taxon>Teleostei</taxon>
        <taxon>Ostariophysi</taxon>
        <taxon>Characiformes</taxon>
        <taxon>Characoidei</taxon>
        <taxon>Acestrorhamphidae</taxon>
        <taxon>Acestrorhamphinae</taxon>
        <taxon>Astyanax</taxon>
    </lineage>
</organism>
<dbReference type="GO" id="GO:0070593">
    <property type="term" value="P:dendrite self-avoidance"/>
    <property type="evidence" value="ECO:0007669"/>
    <property type="project" value="TreeGrafter"/>
</dbReference>
<protein>
    <submittedName>
        <fullName evidence="4">Hemicentin-1</fullName>
    </submittedName>
</protein>
<dbReference type="AlphaFoldDB" id="A0A8T2MEI9"/>
<dbReference type="FunFam" id="2.60.40.10:FF:001131">
    <property type="entry name" value="Hemicentin 1"/>
    <property type="match status" value="1"/>
</dbReference>
<dbReference type="Pfam" id="PF07679">
    <property type="entry name" value="I-set"/>
    <property type="match status" value="1"/>
</dbReference>
<dbReference type="InterPro" id="IPR003598">
    <property type="entry name" value="Ig_sub2"/>
</dbReference>
<keyword evidence="2" id="KW-0812">Transmembrane</keyword>
<evidence type="ECO:0000313" key="5">
    <source>
        <dbReference type="Proteomes" id="UP000752171"/>
    </source>
</evidence>
<evidence type="ECO:0000259" key="3">
    <source>
        <dbReference type="PROSITE" id="PS50835"/>
    </source>
</evidence>
<reference evidence="4 5" key="1">
    <citation type="submission" date="2021-07" db="EMBL/GenBank/DDBJ databases">
        <authorList>
            <person name="Imarazene B."/>
            <person name="Zahm M."/>
            <person name="Klopp C."/>
            <person name="Cabau C."/>
            <person name="Beille S."/>
            <person name="Jouanno E."/>
            <person name="Castinel A."/>
            <person name="Lluch J."/>
            <person name="Gil L."/>
            <person name="Kuchtly C."/>
            <person name="Lopez Roques C."/>
            <person name="Donnadieu C."/>
            <person name="Parrinello H."/>
            <person name="Journot L."/>
            <person name="Du K."/>
            <person name="Schartl M."/>
            <person name="Retaux S."/>
            <person name="Guiguen Y."/>
        </authorList>
    </citation>
    <scope>NUCLEOTIDE SEQUENCE [LARGE SCALE GENOMIC DNA]</scope>
    <source>
        <strain evidence="4">Pach_M1</strain>
        <tissue evidence="4">Testis</tissue>
    </source>
</reference>
<dbReference type="InterPro" id="IPR007110">
    <property type="entry name" value="Ig-like_dom"/>
</dbReference>
<dbReference type="GO" id="GO:0005886">
    <property type="term" value="C:plasma membrane"/>
    <property type="evidence" value="ECO:0007669"/>
    <property type="project" value="TreeGrafter"/>
</dbReference>
<dbReference type="InterPro" id="IPR036179">
    <property type="entry name" value="Ig-like_dom_sf"/>
</dbReference>
<comment type="caution">
    <text evidence="4">The sequence shown here is derived from an EMBL/GenBank/DDBJ whole genome shotgun (WGS) entry which is preliminary data.</text>
</comment>
<keyword evidence="2" id="KW-0472">Membrane</keyword>
<keyword evidence="1" id="KW-0393">Immunoglobulin domain</keyword>
<dbReference type="InterPro" id="IPR013098">
    <property type="entry name" value="Ig_I-set"/>
</dbReference>
<accession>A0A8T2MEI9</accession>
<sequence length="259" mass="27571">MTRKNPPALTFLSLLESPKHGYSGAEFPPVINSSTKSYDVAVDGSVTLQCQSEGYPTPSVIWHKDGQPLTESVRQRVLSSGSLHIVFTQPGDTGRYTCTAANVAGSSSVEMSLTTLNSLNSQPSLFSGSPIFTVEPVDTVVDSGSTVVLNCQAQGEPTPVIEWASQGRPLLSNDRITILANGSLRISSAQKEDTAEYACIARNLMGSALDYDYLHIYMCVCVCVCVCVGVLINQLMEVSLSGWNGVPAVCPVGLEFRGG</sequence>
<feature type="domain" description="Ig-like" evidence="3">
    <location>
        <begin position="28"/>
        <end position="114"/>
    </location>
</feature>
<dbReference type="SMART" id="SM00406">
    <property type="entry name" value="IGv"/>
    <property type="match status" value="2"/>
</dbReference>
<dbReference type="InterPro" id="IPR013106">
    <property type="entry name" value="Ig_V-set"/>
</dbReference>
<dbReference type="EMBL" id="JAICCE010000001">
    <property type="protein sequence ID" value="KAG9282469.1"/>
    <property type="molecule type" value="Genomic_DNA"/>
</dbReference>
<dbReference type="PANTHER" id="PTHR10075">
    <property type="entry name" value="BASIGIN RELATED"/>
    <property type="match status" value="1"/>
</dbReference>
<dbReference type="PANTHER" id="PTHR10075:SF100">
    <property type="entry name" value="FASCICLIN-2"/>
    <property type="match status" value="1"/>
</dbReference>
<dbReference type="InterPro" id="IPR013783">
    <property type="entry name" value="Ig-like_fold"/>
</dbReference>
<dbReference type="FunFam" id="2.60.40.10:FF:000186">
    <property type="entry name" value="Hemicentin 1"/>
    <property type="match status" value="1"/>
</dbReference>
<dbReference type="GO" id="GO:0098632">
    <property type="term" value="F:cell-cell adhesion mediator activity"/>
    <property type="evidence" value="ECO:0007669"/>
    <property type="project" value="TreeGrafter"/>
</dbReference>
<evidence type="ECO:0000313" key="4">
    <source>
        <dbReference type="EMBL" id="KAG9282469.1"/>
    </source>
</evidence>
<feature type="transmembrane region" description="Helical" evidence="2">
    <location>
        <begin position="213"/>
        <end position="232"/>
    </location>
</feature>
<dbReference type="PROSITE" id="PS50835">
    <property type="entry name" value="IG_LIKE"/>
    <property type="match status" value="2"/>
</dbReference>